<organism evidence="1 2">
    <name type="scientific">Naganishia friedmannii</name>
    <dbReference type="NCBI Taxonomy" id="89922"/>
    <lineage>
        <taxon>Eukaryota</taxon>
        <taxon>Fungi</taxon>
        <taxon>Dikarya</taxon>
        <taxon>Basidiomycota</taxon>
        <taxon>Agaricomycotina</taxon>
        <taxon>Tremellomycetes</taxon>
        <taxon>Filobasidiales</taxon>
        <taxon>Filobasidiaceae</taxon>
        <taxon>Naganishia</taxon>
    </lineage>
</organism>
<evidence type="ECO:0000313" key="1">
    <source>
        <dbReference type="EMBL" id="KAJ9099124.1"/>
    </source>
</evidence>
<evidence type="ECO:0000313" key="2">
    <source>
        <dbReference type="Proteomes" id="UP001227268"/>
    </source>
</evidence>
<proteinExistence type="predicted"/>
<gene>
    <name evidence="1" type="ORF">QFC21_004003</name>
</gene>
<keyword evidence="2" id="KW-1185">Reference proteome</keyword>
<dbReference type="Proteomes" id="UP001227268">
    <property type="component" value="Unassembled WGS sequence"/>
</dbReference>
<reference evidence="1" key="1">
    <citation type="submission" date="2023-04" db="EMBL/GenBank/DDBJ databases">
        <title>Draft Genome sequencing of Naganishia species isolated from polar environments using Oxford Nanopore Technology.</title>
        <authorList>
            <person name="Leo P."/>
            <person name="Venkateswaran K."/>
        </authorList>
    </citation>
    <scope>NUCLEOTIDE SEQUENCE</scope>
    <source>
        <strain evidence="1">MNA-CCFEE 5423</strain>
    </source>
</reference>
<comment type="caution">
    <text evidence="1">The sequence shown here is derived from an EMBL/GenBank/DDBJ whole genome shotgun (WGS) entry which is preliminary data.</text>
</comment>
<accession>A0ACC2VIZ0</accession>
<protein>
    <submittedName>
        <fullName evidence="1">Uncharacterized protein</fullName>
    </submittedName>
</protein>
<name>A0ACC2VIZ0_9TREE</name>
<dbReference type="EMBL" id="JASBWT010000013">
    <property type="protein sequence ID" value="KAJ9099124.1"/>
    <property type="molecule type" value="Genomic_DNA"/>
</dbReference>
<sequence>MSSPSPPRKKRRTSAPPATADDDSDHRPDIARAANLIASAQNILVIAGAGISTSCGIPDFRSKDGLYALLSSLDDPTQATSVAVDEIVDVSKDVVVMGKEKPRRSSRIAAAGSDVAASCLAEEGYHIVDPQEIMDVTVFRAHPEVFYNYAHRLFPGKEVRYNWQKNTSETPSSSTVADEQNIDGLESQAGISRRLFHAHALRAAIMKREVPLCERCLAKRIDAATTEDGAGKRKRGQVVGVYKPDITFFHEPVSRKFHSQVEKDLPLVDLCVVIGTSLLIPPVRDIPGRLPGNAPRILINRDTVKGVDWTGDCDDIIRELDRYLFARDNQST</sequence>